<dbReference type="EMBL" id="VBSB01000017">
    <property type="protein sequence ID" value="NTY62594.1"/>
    <property type="molecule type" value="Genomic_DNA"/>
</dbReference>
<dbReference type="Proteomes" id="UP000708347">
    <property type="component" value="Unassembled WGS sequence"/>
</dbReference>
<gene>
    <name evidence="1" type="ORF">FEG63_23950</name>
</gene>
<comment type="caution">
    <text evidence="1">The sequence shown here is derived from an EMBL/GenBank/DDBJ whole genome shotgun (WGS) entry which is preliminary data.</text>
</comment>
<name>A0ABX2K3E0_9MYCO</name>
<keyword evidence="2" id="KW-1185">Reference proteome</keyword>
<reference evidence="1 2" key="1">
    <citation type="submission" date="2019-05" db="EMBL/GenBank/DDBJ databases">
        <title>Mycolicibacterium sphagni ENV482 genome assembly.</title>
        <authorList>
            <person name="Chen W."/>
            <person name="Faulkner N.W."/>
            <person name="Hyman M.R."/>
        </authorList>
    </citation>
    <scope>NUCLEOTIDE SEQUENCE [LARGE SCALE GENOMIC DNA]</scope>
    <source>
        <strain evidence="1 2">ENV482</strain>
    </source>
</reference>
<evidence type="ECO:0000313" key="2">
    <source>
        <dbReference type="Proteomes" id="UP000708347"/>
    </source>
</evidence>
<evidence type="ECO:0000313" key="1">
    <source>
        <dbReference type="EMBL" id="NTY62594.1"/>
    </source>
</evidence>
<organism evidence="1 2">
    <name type="scientific">Mycolicibacterium sphagni</name>
    <dbReference type="NCBI Taxonomy" id="1786"/>
    <lineage>
        <taxon>Bacteria</taxon>
        <taxon>Bacillati</taxon>
        <taxon>Actinomycetota</taxon>
        <taxon>Actinomycetes</taxon>
        <taxon>Mycobacteriales</taxon>
        <taxon>Mycobacteriaceae</taxon>
        <taxon>Mycolicibacterium</taxon>
    </lineage>
</organism>
<protein>
    <submittedName>
        <fullName evidence="1">Uncharacterized protein</fullName>
    </submittedName>
</protein>
<sequence length="263" mass="29071">MTALLDDYDTDAAALRAESAADALRAEAERKVQFRARRKRDKLVARVGVLDGLASGYTEALKSARPNIAEVAGFFDIDHGPLQTLLRHWHEEFVSDGWQPGTFFAPHVDSWTERAMIRAALLLEDGESEAADEIKYLLDQRDLPLAYSARGHRIAECSALFEDAMSLVGAVHGDASAEVVWRHLQDMPRYDLQALVVALAAMVPDDAEGIGSYLREISGRNGGVAHGLTLLIPRPSRLFQRRRKPGRLRYIDEPGGVSVTAQR</sequence>
<accession>A0ABX2K3E0</accession>
<dbReference type="RefSeq" id="WP_174400310.1">
    <property type="nucleotide sequence ID" value="NZ_VBSB01000017.1"/>
</dbReference>
<proteinExistence type="predicted"/>